<organism evidence="1 2">
    <name type="scientific">Marasmius crinis-equi</name>
    <dbReference type="NCBI Taxonomy" id="585013"/>
    <lineage>
        <taxon>Eukaryota</taxon>
        <taxon>Fungi</taxon>
        <taxon>Dikarya</taxon>
        <taxon>Basidiomycota</taxon>
        <taxon>Agaricomycotina</taxon>
        <taxon>Agaricomycetes</taxon>
        <taxon>Agaricomycetidae</taxon>
        <taxon>Agaricales</taxon>
        <taxon>Marasmiineae</taxon>
        <taxon>Marasmiaceae</taxon>
        <taxon>Marasmius</taxon>
    </lineage>
</organism>
<accession>A0ABR3F925</accession>
<reference evidence="1 2" key="1">
    <citation type="submission" date="2024-02" db="EMBL/GenBank/DDBJ databases">
        <title>A draft genome for the cacao thread blight pathogen Marasmius crinis-equi.</title>
        <authorList>
            <person name="Cohen S.P."/>
            <person name="Baruah I.K."/>
            <person name="Amoako-Attah I."/>
            <person name="Bukari Y."/>
            <person name="Meinhardt L.W."/>
            <person name="Bailey B.A."/>
        </authorList>
    </citation>
    <scope>NUCLEOTIDE SEQUENCE [LARGE SCALE GENOMIC DNA]</scope>
    <source>
        <strain evidence="1 2">GH-76</strain>
    </source>
</reference>
<gene>
    <name evidence="1" type="ORF">V5O48_010204</name>
</gene>
<sequence>MLDCQVKHADRESVEGLGLWLTKKHSDASSRLWVGQRADEASGHLTEYLTSRWDLQKETQTKPLPKRSNQQGQNAVHEGLQLWEPLTILKGQKTELEQAILDIDSEDWDDNVQKLPAVAKQIVYIEKWEKIHTQIARLVKRKDPGIQKLAQSYNKKVVKMEKLVTLRQAPRNTVPLKRIPMEQHFSLDIDDEIWQDVGLTDNGTNLHHRHGWQMTLCNLVSGGC</sequence>
<protein>
    <submittedName>
        <fullName evidence="1">Uncharacterized protein</fullName>
    </submittedName>
</protein>
<evidence type="ECO:0000313" key="2">
    <source>
        <dbReference type="Proteomes" id="UP001465976"/>
    </source>
</evidence>
<comment type="caution">
    <text evidence="1">The sequence shown here is derived from an EMBL/GenBank/DDBJ whole genome shotgun (WGS) entry which is preliminary data.</text>
</comment>
<proteinExistence type="predicted"/>
<dbReference type="Proteomes" id="UP001465976">
    <property type="component" value="Unassembled WGS sequence"/>
</dbReference>
<evidence type="ECO:0000313" key="1">
    <source>
        <dbReference type="EMBL" id="KAL0571760.1"/>
    </source>
</evidence>
<name>A0ABR3F925_9AGAR</name>
<keyword evidence="2" id="KW-1185">Reference proteome</keyword>
<dbReference type="EMBL" id="JBAHYK010000720">
    <property type="protein sequence ID" value="KAL0571760.1"/>
    <property type="molecule type" value="Genomic_DNA"/>
</dbReference>